<reference evidence="3 4" key="1">
    <citation type="submission" date="2018-08" db="EMBL/GenBank/DDBJ databases">
        <title>Recombination of ecologically and evolutionarily significant loci maintains genetic cohesion in the Pseudomonas syringae species complex.</title>
        <authorList>
            <person name="Dillon M."/>
            <person name="Thakur S."/>
            <person name="Almeida R.N.D."/>
            <person name="Weir B.S."/>
            <person name="Guttman D.S."/>
        </authorList>
    </citation>
    <scope>NUCLEOTIDE SEQUENCE [LARGE SCALE GENOMIC DNA]</scope>
    <source>
        <strain evidence="1 4">ICMP 4086</strain>
        <strain evidence="2 3">ICMP 7496</strain>
    </source>
</reference>
<protein>
    <submittedName>
        <fullName evidence="2">MobC protein</fullName>
    </submittedName>
</protein>
<evidence type="ECO:0000313" key="4">
    <source>
        <dbReference type="Proteomes" id="UP000278587"/>
    </source>
</evidence>
<organism evidence="1 4">
    <name type="scientific">Pseudomonas caricapapayae</name>
    <dbReference type="NCBI Taxonomy" id="46678"/>
    <lineage>
        <taxon>Bacteria</taxon>
        <taxon>Pseudomonadati</taxon>
        <taxon>Pseudomonadota</taxon>
        <taxon>Gammaproteobacteria</taxon>
        <taxon>Pseudomonadales</taxon>
        <taxon>Pseudomonadaceae</taxon>
        <taxon>Pseudomonas</taxon>
    </lineage>
</organism>
<evidence type="ECO:0000313" key="2">
    <source>
        <dbReference type="EMBL" id="RMV69401.1"/>
    </source>
</evidence>
<evidence type="ECO:0000313" key="3">
    <source>
        <dbReference type="Proteomes" id="UP000269872"/>
    </source>
</evidence>
<gene>
    <name evidence="2" type="ORF">ALP05_00527</name>
    <name evidence="1" type="ORF">ALQ84_200291</name>
</gene>
<dbReference type="EMBL" id="RBOC01000148">
    <property type="protein sequence ID" value="RMM06886.1"/>
    <property type="molecule type" value="Genomic_DNA"/>
</dbReference>
<dbReference type="AlphaFoldDB" id="A0A0P9L1W8"/>
<dbReference type="Proteomes" id="UP000269872">
    <property type="component" value="Unassembled WGS sequence"/>
</dbReference>
<dbReference type="Proteomes" id="UP000278587">
    <property type="component" value="Unassembled WGS sequence"/>
</dbReference>
<dbReference type="EMBL" id="RBUY01000201">
    <property type="protein sequence ID" value="RMV69401.1"/>
    <property type="molecule type" value="Genomic_DNA"/>
</dbReference>
<proteinExistence type="predicted"/>
<comment type="caution">
    <text evidence="1">The sequence shown here is derived from an EMBL/GenBank/DDBJ whole genome shotgun (WGS) entry which is preliminary data.</text>
</comment>
<dbReference type="RefSeq" id="WP_055007545.1">
    <property type="nucleotide sequence ID" value="NZ_LJPW01000005.1"/>
</dbReference>
<accession>A0A0P9L1W8</accession>
<name>A0A0P9L1W8_9PSED</name>
<evidence type="ECO:0000313" key="1">
    <source>
        <dbReference type="EMBL" id="RMM06886.1"/>
    </source>
</evidence>
<dbReference type="OrthoDB" id="6983623at2"/>
<sequence>MAKQKTFTQNDLEVARQKLNALPDLSLDKMSQAEVLQSLKEQIVDLCTTKGYTASEVKQVLADVGLSVSIKEITELTTTRKRAAPRTKPQVAS</sequence>